<feature type="domain" description="MBG" evidence="7">
    <location>
        <begin position="2092"/>
        <end position="2178"/>
    </location>
</feature>
<evidence type="ECO:0000256" key="2">
    <source>
        <dbReference type="ARBA" id="ARBA00022525"/>
    </source>
</evidence>
<feature type="domain" description="MBG" evidence="7">
    <location>
        <begin position="2378"/>
        <end position="2455"/>
    </location>
</feature>
<feature type="region of interest" description="Disordered" evidence="5">
    <location>
        <begin position="239"/>
        <end position="268"/>
    </location>
</feature>
<dbReference type="KEGG" id="lhi:JP39_06400"/>
<comment type="subcellular location">
    <subcellularLocation>
        <location evidence="1">Secreted</location>
    </subcellularLocation>
</comment>
<feature type="region of interest" description="Disordered" evidence="5">
    <location>
        <begin position="62"/>
        <end position="155"/>
    </location>
</feature>
<dbReference type="RefSeq" id="WP_041501809.1">
    <property type="nucleotide sequence ID" value="NZ_BJDV01000001.1"/>
</dbReference>
<feature type="compositionally biased region" description="Polar residues" evidence="5">
    <location>
        <begin position="745"/>
        <end position="761"/>
    </location>
</feature>
<feature type="domain" description="S-layer protein C-terminal" evidence="6">
    <location>
        <begin position="3022"/>
        <end position="3071"/>
    </location>
</feature>
<dbReference type="Gene3D" id="3.10.430.110">
    <property type="match status" value="9"/>
</dbReference>
<evidence type="ECO:0000259" key="6">
    <source>
        <dbReference type="Pfam" id="PF03217"/>
    </source>
</evidence>
<feature type="region of interest" description="Disordered" evidence="5">
    <location>
        <begin position="734"/>
        <end position="761"/>
    </location>
</feature>
<dbReference type="EMBL" id="CP012559">
    <property type="protein sequence ID" value="ALB29020.1"/>
    <property type="molecule type" value="Genomic_DNA"/>
</dbReference>
<feature type="domain" description="MBG" evidence="8">
    <location>
        <begin position="1086"/>
        <end position="1163"/>
    </location>
</feature>
<dbReference type="InterPro" id="IPR041286">
    <property type="entry name" value="MBG_2"/>
</dbReference>
<keyword evidence="3" id="KW-0732">Signal</keyword>
<reference evidence="9 10" key="1">
    <citation type="submission" date="2015-08" db="EMBL/GenBank/DDBJ databases">
        <title>Genomic sequence of Lactobacillus heilongjiangensis DSM 28069, isolated from Chinese traditional pickle.</title>
        <authorList>
            <person name="Jiang X."/>
            <person name="Zheng B."/>
            <person name="Cheng H."/>
        </authorList>
    </citation>
    <scope>NUCLEOTIDE SEQUENCE [LARGE SCALE GENOMIC DNA]</scope>
    <source>
        <strain evidence="9 10">DSM 28069</strain>
    </source>
</reference>
<dbReference type="Proteomes" id="UP000061546">
    <property type="component" value="Chromosome"/>
</dbReference>
<feature type="compositionally biased region" description="Low complexity" evidence="5">
    <location>
        <begin position="79"/>
        <end position="96"/>
    </location>
</feature>
<dbReference type="OrthoDB" id="9812345at2"/>
<feature type="domain" description="MBG" evidence="7">
    <location>
        <begin position="2476"/>
        <end position="2553"/>
    </location>
</feature>
<dbReference type="InterPro" id="IPR041277">
    <property type="entry name" value="MBG_Lactobacillales"/>
</dbReference>
<dbReference type="Pfam" id="PF03217">
    <property type="entry name" value="SlpA"/>
    <property type="match status" value="1"/>
</dbReference>
<feature type="domain" description="MBG" evidence="8">
    <location>
        <begin position="1444"/>
        <end position="1522"/>
    </location>
</feature>
<evidence type="ECO:0000256" key="4">
    <source>
        <dbReference type="ARBA" id="ARBA00022837"/>
    </source>
</evidence>
<evidence type="ECO:0000256" key="5">
    <source>
        <dbReference type="SAM" id="MobiDB-lite"/>
    </source>
</evidence>
<evidence type="ECO:0000313" key="10">
    <source>
        <dbReference type="Proteomes" id="UP000061546"/>
    </source>
</evidence>
<feature type="domain" description="MBG" evidence="7">
    <location>
        <begin position="1907"/>
        <end position="1991"/>
    </location>
</feature>
<feature type="compositionally biased region" description="Polar residues" evidence="5">
    <location>
        <begin position="116"/>
        <end position="127"/>
    </location>
</feature>
<dbReference type="STRING" id="1074467.JP39_06400"/>
<dbReference type="InterPro" id="IPR013320">
    <property type="entry name" value="ConA-like_dom_sf"/>
</dbReference>
<organism evidence="9 10">
    <name type="scientific">Companilactobacillus heilongjiangensis</name>
    <dbReference type="NCBI Taxonomy" id="1074467"/>
    <lineage>
        <taxon>Bacteria</taxon>
        <taxon>Bacillati</taxon>
        <taxon>Bacillota</taxon>
        <taxon>Bacilli</taxon>
        <taxon>Lactobacillales</taxon>
        <taxon>Lactobacillaceae</taxon>
        <taxon>Companilactobacillus</taxon>
    </lineage>
</organism>
<dbReference type="Pfam" id="PF18884">
    <property type="entry name" value="TSP3_bac"/>
    <property type="match status" value="1"/>
</dbReference>
<feature type="compositionally biased region" description="Polar residues" evidence="5">
    <location>
        <begin position="62"/>
        <end position="78"/>
    </location>
</feature>
<keyword evidence="2" id="KW-0964">Secreted</keyword>
<evidence type="ECO:0000256" key="3">
    <source>
        <dbReference type="ARBA" id="ARBA00022729"/>
    </source>
</evidence>
<feature type="domain" description="MBG" evidence="8">
    <location>
        <begin position="2000"/>
        <end position="2079"/>
    </location>
</feature>
<feature type="domain" description="MBG" evidence="7">
    <location>
        <begin position="1535"/>
        <end position="1622"/>
    </location>
</feature>
<proteinExistence type="predicted"/>
<evidence type="ECO:0000259" key="7">
    <source>
        <dbReference type="Pfam" id="PF17883"/>
    </source>
</evidence>
<keyword evidence="4" id="KW-0106">Calcium</keyword>
<keyword evidence="10" id="KW-1185">Reference proteome</keyword>
<evidence type="ECO:0008006" key="11">
    <source>
        <dbReference type="Google" id="ProtNLM"/>
    </source>
</evidence>
<feature type="compositionally biased region" description="Polar residues" evidence="5">
    <location>
        <begin position="206"/>
        <end position="216"/>
    </location>
</feature>
<dbReference type="Pfam" id="PF17883">
    <property type="entry name" value="MBG"/>
    <property type="match status" value="8"/>
</dbReference>
<dbReference type="SUPFAM" id="SSF49899">
    <property type="entry name" value="Concanavalin A-like lectins/glucanases"/>
    <property type="match status" value="1"/>
</dbReference>
<dbReference type="InterPro" id="IPR059100">
    <property type="entry name" value="TSP3_bac"/>
</dbReference>
<sequence>MRQKVSSYEEKKRFILYKGHTGWKIKTRIFGSLLVTFSAFAFAESAGTVNVHAAITNTAQNTSLTNSSKSDSAPTITKTENSGTGESSGSTGENTTPVTPAQKVQGTKLADDTGKETTTVKSTQQGAAGNDIAKEQTGAVNGGNIPTDGKTGDSATLTGVSKAGLLRQAAVVPDASATPDVKSQATDATTEPTTDTAKTYPVLSLDPNTSTDIGVSKNESSNVVTLTADQIKDHFTATVENKDGNDNDFDKTANTSSETIGDDGSINLTSNDPHKVYGADDPVTGHQVAHVSFEHEIDFSHNFSMSGSLGIGSNSSDGADSVGFIFAPGDPSTATQGGSGGQLGLGGLQNAFGFVYDQYYNSNYNDPSRNPYFGWRTTNSNGDLQSVQGYQGTTDWDLASDPNLGLGSSRNVDFVMNYDQNSQKLSVTIGGNTFTKNITNTSDGYSISVAASTGGQRNDYSAKIKNFEYTPKSINLNVNLFDSNKADVNPSLANTSVKAVATIGDTISVFSTQEAANRAVKDDKLDPNLIAIIPQDASGNPYVIDKSQIVSDANGQAHYIGNDKYQDKDIADNTYYTYTVTDSSDQTMKIPVRRAFVANVTPIDKSTQQPITGLKPVQVVAVEGQKTLIQIPGYTATSVILAAPKDNEKQANDILQVDLTADSGTDSTTTEGTAIPIGHYYTATGTTVDGQIVSASNASAGTNQSITDALNQQPLIDEKGAAVVSNNKTVVTTGTDPDYRWSDVGNATGTDSTDPKNPQTETASLLVPTKSTLASWNDQAKANQAKADSYNTQAKSLYNTFIAYAGLSTDQKASAQTFLDSITKIYTDLSADNKLAQAAFAAGQTDKEDQTIYQDGQTGYKNLKAVMDLLTPFKNNLTELKGVNSDAKDSLATFNSWNVDYGLDTGYPTVEFSPGFGATVSDEQKAGFDKADYFTYYASTDPVNPLAEKPKDAGRYILKLTDSGRDYLKSLSPDNKYAGLYVSPTLTINPIHVTENTNGATYTYGDDTLPEFSSSFDNDKDQLNQDDYQIVDTDNNQVNRSELKHDGTYHITYTSSGLKKLSNASNYIFDGINTTPGVLTVNQREITVKAGVDGKPYGTPDSKLSLDRVTVGSLANGDTLGDLGVVLKRAVGENVGTYDISEDSAKSKLNDNYNIKVDGNTFSIGQDPVNLAVKGSTEITYGETPQFNIEDVLGKVTLDTSDLSLSDFEVDGGSVDLTKLDAKSAGYTIKLTQAGLDKLTKDNPNYNPATDVVTANLIVDKRPITVQAKPVEKTYGTVDPTLTLDKVSVGSLADGDNLGDLGVALKRSDDQNQNVGTYDISEDSAKSKLNNNYDIKVTGAKFTIKKADVTLSVTGSTKITYGETPQFDIKDASGKVTLNTSDLKLSDFEVVGGPLDLTKLDANETGYTIDLTKVGLDKLLAANPNYNSVTDVVTVNLIVDKRDITVQSKAVKKTYGTDDPAFTIDKVTSGSLANGDALGDLGVALKRSDDQNQNVGTYKISEDEDKSKLNSNYNITVTDADFVIDQAPVELAVKGSTEITYGETPQFDIRDVSGKVTLNTSNLKLSDFEAVGGPTDLTKLDANAGGYTIDLTKAGLAKLLAANPNYSQAKKTVTDNTTANVTANLIVDKRDITVQAKAVKKTYGTDDPTFTLDKVTVGSLADGDKLSDLGVALTRSDDQNPNVGTYIISEDKDKSKLNSNYNITVKVANFVINSADITLDVKGSTEITYGEKPQFNIEDAAGKVTLNTSDLTLDDFEVVGGPLDLTKLDANETGYTIDLTKVGLDKLLAANPNYSQAKKTVTDNTTANVTANLIVDKRDITVQAKAVKKTYGTDDPTLTLDKVTVGSLADGDNLGDLGVALKRSDDQNQNVGTYDISEDSAKSKLNNNYDIKVTDAKFTIKQADVTLSVTGSTKITYGETPQFDIKDASGKVTLNTSDLKLSDFESVGGPTDLTKLDANADGYTIDLTKAGLAKLLATNPNYNPATDVVTANLIVDKRPITVQANPVEKTYGTVDPTLTLDKVSVGSLADGDNLGDLGVALKRSDDQNQNVGTYDISEDSAKSKLNNNYDIKVTGAKFTIKQADVTLGVTGSTEITYGEKPQFDIKDTSGKVTLNTSDLTLGDFEVVGGPTDFTKLDANETGYTIDLTKAGLAKLLAANPNYSQAKKTVTDNTTANVTANLIVNKRDITVQAKAVNKTYGTDDPTLTLDKVTSGSLANDDKLGDLGVALKRSDDQNPNVGTYIISEDKDKSKLNSNYNITVKVANFVINSADITLDVKGSANIKYGETPQFNIEDDAGKVALDTSGLTLSDFEANGKTVDFTKLDVNTDGYTIDLTQVGLAKLLVANPTLKSDYNITAAGTNLVISHDPVNMAVKGSTKITYGETPQFDIKDASGKVTLNTSDLTLGDFESVGGPTDLTKLDANADGYTIDLTKAGLAKLLAANPNYSQKDEIGTIKLIVDQKHVNADDIKISGSTTTFGTKPEIQFENNPNLKTSIPQKDYEIINEKGEEVKPEDLQAGNYTIKLNDDGKTDLANLNTNYSIDTPDVGYLTVKPLAVDTKMGPSRGSINVYGQPLNINVTPYQKIPGFTNNLDTHDYEIIPDGAKNSVSSDDLQAGVKYNVKISPEGIKKLQEENPNYTFNPDDIVDTFTLNRAEITIEINSQTKYTTDANPKNSYTTDDKLKDGDSLGLVYDEPNNPDVGTYYITAVSTNKNYNVTIKPGKLTVLGKTTDKDGNTTTTQKDSAGKVVKVTKEWNDGTQTVYNYDPTTGTKIISESLDGKPVVQRIIDAVPEKIDLPDGNGAITVVNVDNSDTPEIIHYGIDPDKDGVNSADEIMKYGTDPLKSDTDGDGISDGDEIKNGTDPLVYNSRGGSTPVIGNGTIVKKNQNIATTTNTVNLYNNEGKLLDSHDLGIDTCWFSDEEYTIGGIMYYRVATDEFAKASDVYVYIEPEPILVRVYNNLYGNLVDYQGTKISRELSPSSEWKADRIALINGQQYYRVATNEFVPVGEVYKYSNVNTEVTTKSETSVYNERGEKLNIALPANGTYKADKVVLMNGVKFYRVATNQFVPAALVRDYAEVDLTVTTNANTPMYDQQGNLLRAYLPNNASYKVDRISFINGAQYYRVATNMYIKVRNANFGL</sequence>
<dbReference type="Gene3D" id="2.60.120.200">
    <property type="match status" value="1"/>
</dbReference>
<feature type="region of interest" description="Disordered" evidence="5">
    <location>
        <begin position="173"/>
        <end position="216"/>
    </location>
</feature>
<evidence type="ECO:0000259" key="8">
    <source>
        <dbReference type="Pfam" id="PF18676"/>
    </source>
</evidence>
<dbReference type="InterPro" id="IPR024968">
    <property type="entry name" value="SlpA_C_lactobacillus"/>
</dbReference>
<feature type="compositionally biased region" description="Low complexity" evidence="5">
    <location>
        <begin position="185"/>
        <end position="199"/>
    </location>
</feature>
<name>A0A0K2LCM8_9LACO</name>
<dbReference type="Pfam" id="PF18483">
    <property type="entry name" value="Lectin_L-type_dom"/>
    <property type="match status" value="1"/>
</dbReference>
<feature type="domain" description="MBG" evidence="7">
    <location>
        <begin position="1350"/>
        <end position="1431"/>
    </location>
</feature>
<evidence type="ECO:0000313" key="9">
    <source>
        <dbReference type="EMBL" id="ALB29020.1"/>
    </source>
</evidence>
<gene>
    <name evidence="9" type="ORF">JP39_06400</name>
</gene>
<feature type="compositionally biased region" description="Basic and acidic residues" evidence="5">
    <location>
        <begin position="239"/>
        <end position="251"/>
    </location>
</feature>
<feature type="domain" description="MBG" evidence="8">
    <location>
        <begin position="2188"/>
        <end position="2266"/>
    </location>
</feature>
<feature type="domain" description="MBG" evidence="7">
    <location>
        <begin position="1726"/>
        <end position="1810"/>
    </location>
</feature>
<feature type="domain" description="MBG" evidence="8">
    <location>
        <begin position="1632"/>
        <end position="1710"/>
    </location>
</feature>
<protein>
    <recommendedName>
        <fullName evidence="11">Gram-positive cocci surface proteins LPxTG domain-containing protein</fullName>
    </recommendedName>
</protein>
<feature type="domain" description="MBG" evidence="7">
    <location>
        <begin position="1179"/>
        <end position="1255"/>
    </location>
</feature>
<accession>A0A0K2LCM8</accession>
<dbReference type="Pfam" id="PF18676">
    <property type="entry name" value="MBG_2"/>
    <property type="match status" value="7"/>
</dbReference>
<evidence type="ECO:0000256" key="1">
    <source>
        <dbReference type="ARBA" id="ARBA00004613"/>
    </source>
</evidence>
<feature type="domain" description="MBG" evidence="8">
    <location>
        <begin position="1264"/>
        <end position="1343"/>
    </location>
</feature>
<feature type="domain" description="MBG" evidence="8">
    <location>
        <begin position="1820"/>
        <end position="1899"/>
    </location>
</feature>